<dbReference type="GO" id="GO:0051321">
    <property type="term" value="P:meiotic cell cycle"/>
    <property type="evidence" value="ECO:0007669"/>
    <property type="project" value="UniProtKB-KW"/>
</dbReference>
<name>A0A433SVE8_ELYCH</name>
<comment type="subcellular location">
    <subcellularLocation>
        <location evidence="2">Cytoplasm</location>
        <location evidence="2">Cytoskeleton</location>
        <location evidence="2">Flagellum axoneme</location>
    </subcellularLocation>
    <subcellularLocation>
        <location evidence="1">Nucleus</location>
    </subcellularLocation>
</comment>
<evidence type="ECO:0000313" key="17">
    <source>
        <dbReference type="EMBL" id="RUS73281.1"/>
    </source>
</evidence>
<keyword evidence="9" id="KW-0206">Cytoskeleton</keyword>
<evidence type="ECO:0000256" key="7">
    <source>
        <dbReference type="ARBA" id="ARBA00023054"/>
    </source>
</evidence>
<comment type="function">
    <text evidence="13">Microtubule inner protein (MIP) part of the dynein-decorated doublet microtubules (DMTs) in cilia axoneme, which is required for motile cilia beating. May play a role in the control of meiotic division and germ cell differentiation through regulation of pairing and recombination during meiosis. Required for sperm flagella assembly. May play a role in the assembly and function of the outer dynein arm-docking complex (ODA-DC). ODA-DC mediates outer dynein arms (ODA) binding onto the axonemal doublet microtubules.</text>
</comment>
<proteinExistence type="inferred from homology"/>
<feature type="region of interest" description="Disordered" evidence="15">
    <location>
        <begin position="35"/>
        <end position="54"/>
    </location>
</feature>
<evidence type="ECO:0000256" key="6">
    <source>
        <dbReference type="ARBA" id="ARBA00022846"/>
    </source>
</evidence>
<dbReference type="GO" id="GO:0044782">
    <property type="term" value="P:cilium organization"/>
    <property type="evidence" value="ECO:0007669"/>
    <property type="project" value="TreeGrafter"/>
</dbReference>
<feature type="domain" description="Trichohyalin-plectin-homology" evidence="16">
    <location>
        <begin position="81"/>
        <end position="434"/>
    </location>
</feature>
<keyword evidence="18" id="KW-1185">Reference proteome</keyword>
<comment type="caution">
    <text evidence="17">The sequence shown here is derived from an EMBL/GenBank/DDBJ whole genome shotgun (WGS) entry which is preliminary data.</text>
</comment>
<dbReference type="STRING" id="188477.A0A433SVE8"/>
<evidence type="ECO:0000256" key="5">
    <source>
        <dbReference type="ARBA" id="ARBA00022490"/>
    </source>
</evidence>
<evidence type="ECO:0000256" key="14">
    <source>
        <dbReference type="SAM" id="Coils"/>
    </source>
</evidence>
<evidence type="ECO:0000256" key="10">
    <source>
        <dbReference type="ARBA" id="ARBA00023242"/>
    </source>
</evidence>
<feature type="coiled-coil region" evidence="14">
    <location>
        <begin position="387"/>
        <end position="419"/>
    </location>
</feature>
<dbReference type="Proteomes" id="UP000271974">
    <property type="component" value="Unassembled WGS sequence"/>
</dbReference>
<feature type="coiled-coil region" evidence="14">
    <location>
        <begin position="276"/>
        <end position="320"/>
    </location>
</feature>
<dbReference type="GO" id="GO:0031514">
    <property type="term" value="C:motile cilium"/>
    <property type="evidence" value="ECO:0007669"/>
    <property type="project" value="TreeGrafter"/>
</dbReference>
<dbReference type="PANTHER" id="PTHR19265">
    <property type="entry name" value="MEIOSIS-SPECIFIC NUCLEAR STRUCTURAL PROTEIN 1"/>
    <property type="match status" value="1"/>
</dbReference>
<evidence type="ECO:0000256" key="2">
    <source>
        <dbReference type="ARBA" id="ARBA00004611"/>
    </source>
</evidence>
<keyword evidence="11" id="KW-0469">Meiosis</keyword>
<evidence type="ECO:0000256" key="11">
    <source>
        <dbReference type="ARBA" id="ARBA00023254"/>
    </source>
</evidence>
<keyword evidence="5" id="KW-0963">Cytoplasm</keyword>
<gene>
    <name evidence="17" type="ORF">EGW08_018954</name>
</gene>
<dbReference type="EMBL" id="RQTK01000955">
    <property type="protein sequence ID" value="RUS73281.1"/>
    <property type="molecule type" value="Genomic_DNA"/>
</dbReference>
<feature type="coiled-coil region" evidence="14">
    <location>
        <begin position="191"/>
        <end position="250"/>
    </location>
</feature>
<evidence type="ECO:0000256" key="1">
    <source>
        <dbReference type="ARBA" id="ARBA00004123"/>
    </source>
</evidence>
<keyword evidence="8" id="KW-0969">Cilium</keyword>
<evidence type="ECO:0000256" key="9">
    <source>
        <dbReference type="ARBA" id="ARBA00023212"/>
    </source>
</evidence>
<evidence type="ECO:0000256" key="15">
    <source>
        <dbReference type="SAM" id="MobiDB-lite"/>
    </source>
</evidence>
<feature type="compositionally biased region" description="Basic and acidic residues" evidence="15">
    <location>
        <begin position="35"/>
        <end position="47"/>
    </location>
</feature>
<dbReference type="InterPro" id="IPR026504">
    <property type="entry name" value="MNS1"/>
</dbReference>
<evidence type="ECO:0000256" key="12">
    <source>
        <dbReference type="ARBA" id="ARBA00023273"/>
    </source>
</evidence>
<dbReference type="AlphaFoldDB" id="A0A433SVE8"/>
<dbReference type="InterPro" id="IPR043597">
    <property type="entry name" value="TPH_dom"/>
</dbReference>
<evidence type="ECO:0000256" key="3">
    <source>
        <dbReference type="ARBA" id="ARBA00009158"/>
    </source>
</evidence>
<dbReference type="Pfam" id="PF13868">
    <property type="entry name" value="TPH"/>
    <property type="match status" value="1"/>
</dbReference>
<protein>
    <recommendedName>
        <fullName evidence="4">Meiosis-specific nuclear structural protein 1</fullName>
    </recommendedName>
</protein>
<keyword evidence="6" id="KW-0282">Flagellum</keyword>
<keyword evidence="10" id="KW-0539">Nucleus</keyword>
<sequence length="471" mass="57903">MAMARQDKAMYIKREEVVTKKRLLRQQEVMKREMEMDEAITKGERNRIMKQQQMEQEENLARELERVKFEQLKDEKMRQQIRETSLELRELEAKLRAGYMNKERAAQMAEREAVKYDEMKRESEIARHMKEQNERAENAEQQRELERYKEMVRVRKLINKRYGQLEEQETKKQQAYEEFLKEKLMIDEIVRKIYEEDQRELERQMQKRQATQKYISEFKASRDAWKVEERKKMEEENAKILEFARRMQEREAILMSQKKEKDQAMVKVQVQLAQDIARKEAERTEMERVRMELVLEEQEERERQKEMSELERQIRQKIEMQSTHAQQMHYKALRMQAEKEEEDEFRKQMLAKFAEDDRIEQMNAQKRRMKQQEHARAVERLMEDRRAQFAREREAEASQRQEEARLEEFRKKIIEEERQKLLREHATKLIGFLPRGVIRDEDDLEMLGPQFQQAYTQRQIDPYDETTWETK</sequence>
<comment type="similarity">
    <text evidence="3">Belongs to the MNS1 family.</text>
</comment>
<keyword evidence="12" id="KW-0966">Cell projection</keyword>
<evidence type="ECO:0000259" key="16">
    <source>
        <dbReference type="Pfam" id="PF13868"/>
    </source>
</evidence>
<organism evidence="17 18">
    <name type="scientific">Elysia chlorotica</name>
    <name type="common">Eastern emerald elysia</name>
    <name type="synonym">Sea slug</name>
    <dbReference type="NCBI Taxonomy" id="188477"/>
    <lineage>
        <taxon>Eukaryota</taxon>
        <taxon>Metazoa</taxon>
        <taxon>Spiralia</taxon>
        <taxon>Lophotrochozoa</taxon>
        <taxon>Mollusca</taxon>
        <taxon>Gastropoda</taxon>
        <taxon>Heterobranchia</taxon>
        <taxon>Euthyneura</taxon>
        <taxon>Panpulmonata</taxon>
        <taxon>Sacoglossa</taxon>
        <taxon>Placobranchoidea</taxon>
        <taxon>Plakobranchidae</taxon>
        <taxon>Elysia</taxon>
    </lineage>
</organism>
<dbReference type="OrthoDB" id="197839at2759"/>
<keyword evidence="7 14" id="KW-0175">Coiled coil</keyword>
<evidence type="ECO:0000256" key="8">
    <source>
        <dbReference type="ARBA" id="ARBA00023069"/>
    </source>
</evidence>
<evidence type="ECO:0000313" key="18">
    <source>
        <dbReference type="Proteomes" id="UP000271974"/>
    </source>
</evidence>
<evidence type="ECO:0000256" key="13">
    <source>
        <dbReference type="ARBA" id="ARBA00046114"/>
    </source>
</evidence>
<reference evidence="17 18" key="1">
    <citation type="submission" date="2019-01" db="EMBL/GenBank/DDBJ databases">
        <title>A draft genome assembly of the solar-powered sea slug Elysia chlorotica.</title>
        <authorList>
            <person name="Cai H."/>
            <person name="Li Q."/>
            <person name="Fang X."/>
            <person name="Li J."/>
            <person name="Curtis N.E."/>
            <person name="Altenburger A."/>
            <person name="Shibata T."/>
            <person name="Feng M."/>
            <person name="Maeda T."/>
            <person name="Schwartz J.A."/>
            <person name="Shigenobu S."/>
            <person name="Lundholm N."/>
            <person name="Nishiyama T."/>
            <person name="Yang H."/>
            <person name="Hasebe M."/>
            <person name="Li S."/>
            <person name="Pierce S.K."/>
            <person name="Wang J."/>
        </authorList>
    </citation>
    <scope>NUCLEOTIDE SEQUENCE [LARGE SCALE GENOMIC DNA]</scope>
    <source>
        <strain evidence="17">EC2010</strain>
        <tissue evidence="17">Whole organism of an adult</tissue>
    </source>
</reference>
<dbReference type="PANTHER" id="PTHR19265:SF0">
    <property type="entry name" value="MEIOSIS-SPECIFIC NUCLEAR STRUCTURAL PROTEIN 1"/>
    <property type="match status" value="1"/>
</dbReference>
<evidence type="ECO:0000256" key="4">
    <source>
        <dbReference type="ARBA" id="ARBA00014813"/>
    </source>
</evidence>
<dbReference type="GO" id="GO:0005634">
    <property type="term" value="C:nucleus"/>
    <property type="evidence" value="ECO:0007669"/>
    <property type="project" value="UniProtKB-SubCell"/>
</dbReference>
<accession>A0A433SVE8</accession>